<reference evidence="2 3" key="1">
    <citation type="submission" date="2019-12" db="EMBL/GenBank/DDBJ databases">
        <title>Isolation and characterization of three novel carbon monoxide-oxidizing members of Halobacteria from salione crusts and soils.</title>
        <authorList>
            <person name="Myers M.R."/>
            <person name="King G.M."/>
        </authorList>
    </citation>
    <scope>NUCLEOTIDE SEQUENCE [LARGE SCALE GENOMIC DNA]</scope>
    <source>
        <strain evidence="2 3">PCN9</strain>
    </source>
</reference>
<keyword evidence="3" id="KW-1185">Reference proteome</keyword>
<accession>A0A6B0SHA9</accession>
<evidence type="ECO:0000313" key="3">
    <source>
        <dbReference type="Proteomes" id="UP000471521"/>
    </source>
</evidence>
<dbReference type="PROSITE" id="PS51257">
    <property type="entry name" value="PROKAR_LIPOPROTEIN"/>
    <property type="match status" value="1"/>
</dbReference>
<organism evidence="2 3">
    <name type="scientific">Halobacterium bonnevillei</name>
    <dbReference type="NCBI Taxonomy" id="2692200"/>
    <lineage>
        <taxon>Archaea</taxon>
        <taxon>Methanobacteriati</taxon>
        <taxon>Methanobacteriota</taxon>
        <taxon>Stenosarchaea group</taxon>
        <taxon>Halobacteria</taxon>
        <taxon>Halobacteriales</taxon>
        <taxon>Halobacteriaceae</taxon>
        <taxon>Halobacterium</taxon>
    </lineage>
</organism>
<evidence type="ECO:0000313" key="2">
    <source>
        <dbReference type="EMBL" id="MXR21038.1"/>
    </source>
</evidence>
<proteinExistence type="predicted"/>
<dbReference type="OrthoDB" id="312460at2157"/>
<gene>
    <name evidence="2" type="ORF">GRX66_10630</name>
</gene>
<feature type="compositionally biased region" description="Low complexity" evidence="1">
    <location>
        <begin position="34"/>
        <end position="65"/>
    </location>
</feature>
<feature type="region of interest" description="Disordered" evidence="1">
    <location>
        <begin position="25"/>
        <end position="70"/>
    </location>
</feature>
<comment type="caution">
    <text evidence="2">The sequence shown here is derived from an EMBL/GenBank/DDBJ whole genome shotgun (WGS) entry which is preliminary data.</text>
</comment>
<dbReference type="RefSeq" id="WP_159526538.1">
    <property type="nucleotide sequence ID" value="NZ_WUUU01000079.1"/>
</dbReference>
<dbReference type="AlphaFoldDB" id="A0A6B0SHA9"/>
<sequence>MERRRVLATLAVVALLVVAGCQSPGAPQSPDGGAPTATATSDPATTRATADSTTTESTTATANSSDGLVRVDDDFGFDVPPIYHRVGRMLEVPRADRPEVQVRTEDPPDDGGSVVARPQGFVGLVGIVPQNPVGGDESVGTAAVARGTLVTVYSDGDLNATLTESTLAHEFAHVYQFTAHDPRSVVKSLGPNRNNARLTEVVVEGSAEYVQEEYEIRHQDRDVDQSEFAAAWKRAPAFQRWTVASYVYGSRYVELRIDDPANVTDVYQNPPRSTEQVIHGFTPDEEPVADLTVTADTTGPFAWSNAATKGELFARIALSTELDWERAAAAAEGWGADRLLTFSDGDRAGYAWALRWDDASEADEFRDAFADYDDRNDERFRLEAVGDETVVVFAGADAFVENATATGNSSSVTVST</sequence>
<dbReference type="EMBL" id="WUUU01000079">
    <property type="protein sequence ID" value="MXR21038.1"/>
    <property type="molecule type" value="Genomic_DNA"/>
</dbReference>
<name>A0A6B0SHA9_9EURY</name>
<protein>
    <recommendedName>
        <fullName evidence="4">DUF4157 domain-containing protein</fullName>
    </recommendedName>
</protein>
<dbReference type="Proteomes" id="UP000471521">
    <property type="component" value="Unassembled WGS sequence"/>
</dbReference>
<evidence type="ECO:0000256" key="1">
    <source>
        <dbReference type="SAM" id="MobiDB-lite"/>
    </source>
</evidence>
<evidence type="ECO:0008006" key="4">
    <source>
        <dbReference type="Google" id="ProtNLM"/>
    </source>
</evidence>